<evidence type="ECO:0000256" key="1">
    <source>
        <dbReference type="ARBA" id="ARBA00005228"/>
    </source>
</evidence>
<protein>
    <submittedName>
        <fullName evidence="7">Oligopeptidase B</fullName>
        <ecNumber evidence="7">3.4.21.83</ecNumber>
    </submittedName>
</protein>
<reference evidence="7 8" key="1">
    <citation type="journal article" date="2009" name="Stand. Genomic Sci.">
        <title>Complete genome sequence of Kangiella koreensis type strain (SW-125).</title>
        <authorList>
            <person name="Han C."/>
            <person name="Sikorski J."/>
            <person name="Lapidus A."/>
            <person name="Nolan M."/>
            <person name="Glavina Del Rio T."/>
            <person name="Tice H."/>
            <person name="Cheng J.F."/>
            <person name="Lucas S."/>
            <person name="Chen F."/>
            <person name="Copeland A."/>
            <person name="Ivanova N."/>
            <person name="Mavromatis K."/>
            <person name="Ovchinnikova G."/>
            <person name="Pati A."/>
            <person name="Bruce D."/>
            <person name="Goodwin L."/>
            <person name="Pitluck S."/>
            <person name="Chen A."/>
            <person name="Palaniappan K."/>
            <person name="Land M."/>
            <person name="Hauser L."/>
            <person name="Chang Y.J."/>
            <person name="Jeffries C.D."/>
            <person name="Chain P."/>
            <person name="Saunders E."/>
            <person name="Brettin T."/>
            <person name="Goker M."/>
            <person name="Tindall B.J."/>
            <person name="Bristow J."/>
            <person name="Eisen J.A."/>
            <person name="Markowitz V."/>
            <person name="Hugenholtz P."/>
            <person name="Kyrpides N.C."/>
            <person name="Klenk H.P."/>
            <person name="Detter J.C."/>
        </authorList>
    </citation>
    <scope>NUCLEOTIDE SEQUENCE [LARGE SCALE GENOMIC DNA]</scope>
    <source>
        <strain evidence="8">DSM 16069 / KCTC 12182 / SW-125</strain>
    </source>
</reference>
<dbReference type="PANTHER" id="PTHR11757:SF19">
    <property type="entry name" value="PROLYL ENDOPEPTIDASE-LIKE"/>
    <property type="match status" value="1"/>
</dbReference>
<dbReference type="FunFam" id="3.40.50.1820:FF:000005">
    <property type="entry name" value="Prolyl endopeptidase"/>
    <property type="match status" value="1"/>
</dbReference>
<dbReference type="GO" id="GO:0004252">
    <property type="term" value="F:serine-type endopeptidase activity"/>
    <property type="evidence" value="ECO:0007669"/>
    <property type="project" value="UniProtKB-EC"/>
</dbReference>
<dbReference type="InterPro" id="IPR051543">
    <property type="entry name" value="Serine_Peptidase_S9A"/>
</dbReference>
<dbReference type="PRINTS" id="PR00862">
    <property type="entry name" value="PROLIGOPTASE"/>
</dbReference>
<dbReference type="KEGG" id="kko:Kkor_0895"/>
<keyword evidence="4" id="KW-0720">Serine protease</keyword>
<dbReference type="InterPro" id="IPR029058">
    <property type="entry name" value="AB_hydrolase_fold"/>
</dbReference>
<dbReference type="InterPro" id="IPR002470">
    <property type="entry name" value="Peptidase_S9A"/>
</dbReference>
<dbReference type="Pfam" id="PF02897">
    <property type="entry name" value="Peptidase_S9_N"/>
    <property type="match status" value="1"/>
</dbReference>
<dbReference type="InterPro" id="IPR001375">
    <property type="entry name" value="Peptidase_S9_cat"/>
</dbReference>
<dbReference type="eggNOG" id="COG1770">
    <property type="taxonomic scope" value="Bacteria"/>
</dbReference>
<evidence type="ECO:0000313" key="7">
    <source>
        <dbReference type="EMBL" id="ACV26315.1"/>
    </source>
</evidence>
<keyword evidence="8" id="KW-1185">Reference proteome</keyword>
<dbReference type="FunCoup" id="C7RAM3">
    <property type="interactions" value="413"/>
</dbReference>
<proteinExistence type="inferred from homology"/>
<dbReference type="Gene3D" id="3.40.50.1820">
    <property type="entry name" value="alpha/beta hydrolase"/>
    <property type="match status" value="1"/>
</dbReference>
<evidence type="ECO:0000259" key="5">
    <source>
        <dbReference type="Pfam" id="PF00326"/>
    </source>
</evidence>
<dbReference type="Pfam" id="PF00326">
    <property type="entry name" value="Peptidase_S9"/>
    <property type="match status" value="1"/>
</dbReference>
<evidence type="ECO:0000256" key="2">
    <source>
        <dbReference type="ARBA" id="ARBA00022670"/>
    </source>
</evidence>
<dbReference type="InParanoid" id="C7RAM3"/>
<dbReference type="InterPro" id="IPR023302">
    <property type="entry name" value="Pept_S9A_N"/>
</dbReference>
<name>C7RAM3_KANKD</name>
<feature type="domain" description="Peptidase S9A N-terminal" evidence="6">
    <location>
        <begin position="51"/>
        <end position="452"/>
    </location>
</feature>
<dbReference type="GO" id="GO:0006508">
    <property type="term" value="P:proteolysis"/>
    <property type="evidence" value="ECO:0007669"/>
    <property type="project" value="UniProtKB-KW"/>
</dbReference>
<dbReference type="MEROPS" id="S09.010"/>
<organism evidence="7 8">
    <name type="scientific">Kangiella koreensis (strain DSM 16069 / JCM 12317 / KCTC 12182 / SW-125)</name>
    <dbReference type="NCBI Taxonomy" id="523791"/>
    <lineage>
        <taxon>Bacteria</taxon>
        <taxon>Pseudomonadati</taxon>
        <taxon>Pseudomonadota</taxon>
        <taxon>Gammaproteobacteria</taxon>
        <taxon>Kangiellales</taxon>
        <taxon>Kangiellaceae</taxon>
        <taxon>Kangiella</taxon>
    </lineage>
</organism>
<dbReference type="AlphaFoldDB" id="C7RAM3"/>
<dbReference type="EMBL" id="CP001707">
    <property type="protein sequence ID" value="ACV26315.1"/>
    <property type="molecule type" value="Genomic_DNA"/>
</dbReference>
<sequence>MKYLLILISLTLIGVGIYFATSDKETSQEEQTLIIETTMNDSQKDKSLKPPVAKKVPHEMTIHDDTRVDDYYWMRDDSRTDAEILAHLEAENDYKEAMLAGTKSLQEKLYNEMVSRLEKDKSTVPYRLGDYFYYVRFQEDSEYPIYARKQGSLEADEEILLNVNELAQGHDYFNVASTEVSPNHAILAYSDDSIGRRVYTLRFKDLSTGQLLPDTLEETDGGAVWANDNETIFYIRRDPQTLLGYQVFRHKLGTDQEADVLVYEETDTTYYTGLTKSLDGSFIKIGHYSTETKGESILDANVPDGEFKKFYPLETGHEYSTYKSGEYFYVQTNKEAKNFRLMKVHQSKHNDFSAWEEVIPHRENTQITDVKAFNDFIALTERSNGLTSVRVMNIEDGSFKSVNFDDPAYAARFSTNKNFDSETLRYTYSSLTTPDSIYDFNMVTGESTLLKQDKVLGDFDSNDYQSERLFIDARDGVQVPVSLVYRKDMFKKNGTNPLYQYGYGSYGATMDANFRSNWLSLLDRGFVVAIAHIRGSQMLGRQWYEDGKMFNKINTFTDFIDVTDGLVEQQYAAKDKVFIAGGSAGGLLMGAVINMAPEKYAGVAAHVPFVDVVTTMLDESIPLTTNEYDEWGNPNNKDSYEYMLSYSPYDNVKAQDYPHMLVTTGLHDSQVQYFEPMKWVAKLRDFKTDDNKLLFHTNMEAGHGGASGRFKRLEQTAMEYAFFLDLLGIND</sequence>
<dbReference type="HOGENOM" id="CLU_011290_0_1_6"/>
<evidence type="ECO:0000313" key="8">
    <source>
        <dbReference type="Proteomes" id="UP000001231"/>
    </source>
</evidence>
<accession>C7RAM3</accession>
<keyword evidence="3 7" id="KW-0378">Hydrolase</keyword>
<evidence type="ECO:0000256" key="3">
    <source>
        <dbReference type="ARBA" id="ARBA00022801"/>
    </source>
</evidence>
<dbReference type="EC" id="3.4.21.83" evidence="7"/>
<dbReference type="Gene3D" id="2.130.10.120">
    <property type="entry name" value="Prolyl oligopeptidase, N-terminal domain"/>
    <property type="match status" value="1"/>
</dbReference>
<evidence type="ECO:0000256" key="4">
    <source>
        <dbReference type="ARBA" id="ARBA00022825"/>
    </source>
</evidence>
<comment type="similarity">
    <text evidence="1">Belongs to the peptidase S9A family.</text>
</comment>
<gene>
    <name evidence="7" type="ordered locus">Kkor_0895</name>
</gene>
<dbReference type="STRING" id="523791.Kkor_0895"/>
<feature type="domain" description="Peptidase S9 prolyl oligopeptidase catalytic" evidence="5">
    <location>
        <begin position="514"/>
        <end position="728"/>
    </location>
</feature>
<evidence type="ECO:0000259" key="6">
    <source>
        <dbReference type="Pfam" id="PF02897"/>
    </source>
</evidence>
<dbReference type="OrthoDB" id="9801421at2"/>
<dbReference type="SUPFAM" id="SSF53474">
    <property type="entry name" value="alpha/beta-Hydrolases"/>
    <property type="match status" value="1"/>
</dbReference>
<dbReference type="SUPFAM" id="SSF50993">
    <property type="entry name" value="Peptidase/esterase 'gauge' domain"/>
    <property type="match status" value="1"/>
</dbReference>
<keyword evidence="2" id="KW-0645">Protease</keyword>
<dbReference type="RefSeq" id="WP_012800829.1">
    <property type="nucleotide sequence ID" value="NC_013166.1"/>
</dbReference>
<dbReference type="Proteomes" id="UP000001231">
    <property type="component" value="Chromosome"/>
</dbReference>
<dbReference type="PANTHER" id="PTHR11757">
    <property type="entry name" value="PROTEASE FAMILY S9A OLIGOPEPTIDASE"/>
    <property type="match status" value="1"/>
</dbReference>